<reference evidence="1" key="1">
    <citation type="submission" date="2018-12" db="EMBL/GenBank/DDBJ databases">
        <title>Characterization of a N4-like bacteriophage infecting a coral-derived Vibrio strain.</title>
        <authorList>
            <person name="Huang S."/>
        </authorList>
    </citation>
    <scope>NUCLEOTIDE SEQUENCE [LARGE SCALE GENOMIC DNA]</scope>
</reference>
<dbReference type="InterPro" id="IPR003647">
    <property type="entry name" value="Intron_nuc_1_rpt"/>
</dbReference>
<evidence type="ECO:0000313" key="1">
    <source>
        <dbReference type="EMBL" id="AZU99644.1"/>
    </source>
</evidence>
<dbReference type="InterPro" id="IPR036388">
    <property type="entry name" value="WH-like_DNA-bd_sf"/>
</dbReference>
<protein>
    <submittedName>
        <fullName evidence="1">Putative HNH homing endonuclease</fullName>
    </submittedName>
</protein>
<evidence type="ECO:0000313" key="2">
    <source>
        <dbReference type="Proteomes" id="UP000290131"/>
    </source>
</evidence>
<dbReference type="SUPFAM" id="SSF64496">
    <property type="entry name" value="DNA-binding domain of intron-encoded endonucleases"/>
    <property type="match status" value="1"/>
</dbReference>
<sequence>MTQKGTYRQWLNKVYGQQRSSSKTRNHLMPDYTKEELGQWITDNYANIFIDMFAAWVASGYEKNLVPSLDRLDDSLPYSLDNLQLLTWGANENKYRTNRERNKRNRTVVATSLIDGTVAEYPSSALAAEALSLSQTSISRAARGERKSYAGWHWKFKNTEWNFERK</sequence>
<gene>
    <name evidence="1" type="ORF">SBP1_gp052</name>
</gene>
<proteinExistence type="predicted"/>
<dbReference type="GO" id="GO:0004519">
    <property type="term" value="F:endonuclease activity"/>
    <property type="evidence" value="ECO:0007669"/>
    <property type="project" value="UniProtKB-KW"/>
</dbReference>
<dbReference type="SMART" id="SM00497">
    <property type="entry name" value="IENR1"/>
    <property type="match status" value="1"/>
</dbReference>
<dbReference type="EMBL" id="MK301608">
    <property type="protein sequence ID" value="AZU99644.1"/>
    <property type="molecule type" value="Genomic_DNA"/>
</dbReference>
<dbReference type="Proteomes" id="UP000290131">
    <property type="component" value="Segment"/>
</dbReference>
<organism evidence="1">
    <name type="scientific">Vibrio virus vB_VspP_SBP1</name>
    <dbReference type="NCBI Taxonomy" id="2500581"/>
    <lineage>
        <taxon>Viruses</taxon>
        <taxon>Duplodnaviria</taxon>
        <taxon>Heunggongvirae</taxon>
        <taxon>Uroviricota</taxon>
        <taxon>Caudoviricetes</taxon>
        <taxon>Schitoviridae</taxon>
        <taxon>Electravirus</taxon>
        <taxon>Electravirus Sbp1</taxon>
    </lineage>
</organism>
<accession>A0A3T0IIQ5</accession>
<keyword evidence="1" id="KW-0378">Hydrolase</keyword>
<keyword evidence="1" id="KW-0540">Nuclease</keyword>
<dbReference type="Gene3D" id="1.10.10.10">
    <property type="entry name" value="Winged helix-like DNA-binding domain superfamily/Winged helix DNA-binding domain"/>
    <property type="match status" value="1"/>
</dbReference>
<keyword evidence="2" id="KW-1185">Reference proteome</keyword>
<name>A0A3T0IIQ5_9CAUD</name>
<keyword evidence="1" id="KW-0255">Endonuclease</keyword>